<dbReference type="InterPro" id="IPR004305">
    <property type="entry name" value="Thiaminase-2/PQQC"/>
</dbReference>
<dbReference type="InterPro" id="IPR027574">
    <property type="entry name" value="Thiaminase_II"/>
</dbReference>
<evidence type="ECO:0000256" key="5">
    <source>
        <dbReference type="ARBA" id="ARBA00012684"/>
    </source>
</evidence>
<proteinExistence type="inferred from homology"/>
<evidence type="ECO:0000256" key="7">
    <source>
        <dbReference type="ARBA" id="ARBA00022977"/>
    </source>
</evidence>
<evidence type="ECO:0000256" key="9">
    <source>
        <dbReference type="RuleBase" id="RU363093"/>
    </source>
</evidence>
<dbReference type="PANTHER" id="PTHR43198:SF2">
    <property type="entry name" value="SI:CH1073-67J19.1-RELATED"/>
    <property type="match status" value="1"/>
</dbReference>
<gene>
    <name evidence="11" type="primary">tenA</name>
    <name evidence="11" type="ORF">N7Z68_07185</name>
</gene>
<evidence type="ECO:0000313" key="11">
    <source>
        <dbReference type="EMBL" id="MDE5413166.1"/>
    </source>
</evidence>
<keyword evidence="12" id="KW-1185">Reference proteome</keyword>
<comment type="similarity">
    <text evidence="3 9">Belongs to the TenA family.</text>
</comment>
<dbReference type="Pfam" id="PF03070">
    <property type="entry name" value="TENA_THI-4"/>
    <property type="match status" value="1"/>
</dbReference>
<evidence type="ECO:0000256" key="2">
    <source>
        <dbReference type="ARBA" id="ARBA00004948"/>
    </source>
</evidence>
<dbReference type="PANTHER" id="PTHR43198">
    <property type="entry name" value="BIFUNCTIONAL TH2 PROTEIN"/>
    <property type="match status" value="1"/>
</dbReference>
<dbReference type="CDD" id="cd19366">
    <property type="entry name" value="TenA_C_BhTenA-like"/>
    <property type="match status" value="1"/>
</dbReference>
<comment type="catalytic activity">
    <reaction evidence="1 9">
        <text>4-amino-5-aminomethyl-2-methylpyrimidine + H2O = 4-amino-5-hydroxymethyl-2-methylpyrimidine + NH4(+)</text>
        <dbReference type="Rhea" id="RHEA:31799"/>
        <dbReference type="ChEBI" id="CHEBI:15377"/>
        <dbReference type="ChEBI" id="CHEBI:16892"/>
        <dbReference type="ChEBI" id="CHEBI:28938"/>
        <dbReference type="ChEBI" id="CHEBI:63416"/>
        <dbReference type="EC" id="3.5.99.2"/>
    </reaction>
</comment>
<dbReference type="RefSeq" id="WP_275117777.1">
    <property type="nucleotide sequence ID" value="NZ_JAOTPO010000003.1"/>
</dbReference>
<comment type="function">
    <text evidence="9">Catalyzes an amino-pyrimidine hydrolysis reaction at the C5' of the pyrimidine moiety of thiamine compounds, a reaction that is part of a thiamine salvage pathway.</text>
</comment>
<dbReference type="InterPro" id="IPR016084">
    <property type="entry name" value="Haem_Oase-like_multi-hlx"/>
</dbReference>
<evidence type="ECO:0000256" key="8">
    <source>
        <dbReference type="ARBA" id="ARBA00048337"/>
    </source>
</evidence>
<evidence type="ECO:0000256" key="4">
    <source>
        <dbReference type="ARBA" id="ARBA00011881"/>
    </source>
</evidence>
<dbReference type="SUPFAM" id="SSF48613">
    <property type="entry name" value="Heme oxygenase-like"/>
    <property type="match status" value="1"/>
</dbReference>
<evidence type="ECO:0000256" key="6">
    <source>
        <dbReference type="ARBA" id="ARBA00013647"/>
    </source>
</evidence>
<dbReference type="EMBL" id="JAOTPO010000003">
    <property type="protein sequence ID" value="MDE5413166.1"/>
    <property type="molecule type" value="Genomic_DNA"/>
</dbReference>
<dbReference type="NCBIfam" id="TIGR04306">
    <property type="entry name" value="salvage_TenA"/>
    <property type="match status" value="1"/>
</dbReference>
<keyword evidence="9" id="KW-0378">Hydrolase</keyword>
<reference evidence="11" key="1">
    <citation type="submission" date="2024-05" db="EMBL/GenBank/DDBJ databases">
        <title>Alkalihalobacillus sp. strain MEB203 novel alkaliphilic bacterium from Lonar Lake, India.</title>
        <authorList>
            <person name="Joshi A."/>
            <person name="Thite S."/>
            <person name="Mengade P."/>
        </authorList>
    </citation>
    <scope>NUCLEOTIDE SEQUENCE</scope>
    <source>
        <strain evidence="11">MEB 203</strain>
    </source>
</reference>
<comment type="subunit">
    <text evidence="4">Homotetramer.</text>
</comment>
<comment type="catalytic activity">
    <reaction evidence="8 9">
        <text>thiamine + H2O = 5-(2-hydroxyethyl)-4-methylthiazole + 4-amino-5-hydroxymethyl-2-methylpyrimidine + H(+)</text>
        <dbReference type="Rhea" id="RHEA:17509"/>
        <dbReference type="ChEBI" id="CHEBI:15377"/>
        <dbReference type="ChEBI" id="CHEBI:15378"/>
        <dbReference type="ChEBI" id="CHEBI:16892"/>
        <dbReference type="ChEBI" id="CHEBI:17957"/>
        <dbReference type="ChEBI" id="CHEBI:18385"/>
        <dbReference type="EC" id="3.5.99.2"/>
    </reaction>
</comment>
<dbReference type="Proteomes" id="UP001148125">
    <property type="component" value="Unassembled WGS sequence"/>
</dbReference>
<dbReference type="Gene3D" id="1.20.910.10">
    <property type="entry name" value="Heme oxygenase-like"/>
    <property type="match status" value="1"/>
</dbReference>
<keyword evidence="7 9" id="KW-0784">Thiamine biosynthesis</keyword>
<comment type="pathway">
    <text evidence="2 9">Cofactor biosynthesis; thiamine diphosphate biosynthesis.</text>
</comment>
<evidence type="ECO:0000256" key="3">
    <source>
        <dbReference type="ARBA" id="ARBA00010264"/>
    </source>
</evidence>
<evidence type="ECO:0000313" key="12">
    <source>
        <dbReference type="Proteomes" id="UP001148125"/>
    </source>
</evidence>
<dbReference type="EC" id="3.5.99.2" evidence="5 9"/>
<name>A0ABT5VCJ1_9BACI</name>
<evidence type="ECO:0000256" key="1">
    <source>
        <dbReference type="ARBA" id="ARBA00001881"/>
    </source>
</evidence>
<comment type="caution">
    <text evidence="11">The sequence shown here is derived from an EMBL/GenBank/DDBJ whole genome shotgun (WGS) entry which is preliminary data.</text>
</comment>
<sequence length="226" mass="26052">MQFTDRLYKKAKPIWRKSHDHPFVQGIGHGTLDIEKFKFFMQQDYLYLIDYARLFALGSLKGTDLKTMSIFAKLLDSTLNVEMDLHRQYASRLGISEAELEATKAAPTTLAYSGYMLNVSQRGSLADLVAAVLPCTWSYYEIGTELSKIPGALENETYGEWVKMYASEEFGELADWLITLMNELAEGKTEAELTALEEIFLNTSRYEYMFWDMSYNLQMWPTDDEQ</sequence>
<protein>
    <recommendedName>
        <fullName evidence="6 9">Aminopyrimidine aminohydrolase</fullName>
        <ecNumber evidence="5 9">3.5.99.2</ecNumber>
    </recommendedName>
</protein>
<accession>A0ABT5VCJ1</accession>
<evidence type="ECO:0000259" key="10">
    <source>
        <dbReference type="Pfam" id="PF03070"/>
    </source>
</evidence>
<feature type="domain" description="Thiaminase-2/PQQC" evidence="10">
    <location>
        <begin position="9"/>
        <end position="216"/>
    </location>
</feature>
<organism evidence="11 12">
    <name type="scientific">Alkalihalobacterium chitinilyticum</name>
    <dbReference type="NCBI Taxonomy" id="2980103"/>
    <lineage>
        <taxon>Bacteria</taxon>
        <taxon>Bacillati</taxon>
        <taxon>Bacillota</taxon>
        <taxon>Bacilli</taxon>
        <taxon>Bacillales</taxon>
        <taxon>Bacillaceae</taxon>
        <taxon>Alkalihalobacterium</taxon>
    </lineage>
</organism>
<dbReference type="InterPro" id="IPR050967">
    <property type="entry name" value="Thiamine_Salvage_TenA"/>
</dbReference>